<evidence type="ECO:0000313" key="2">
    <source>
        <dbReference type="Proteomes" id="UP000193467"/>
    </source>
</evidence>
<keyword evidence="2" id="KW-1185">Reference proteome</keyword>
<gene>
    <name evidence="1" type="ORF">BCR35DRAFT_332576</name>
</gene>
<proteinExistence type="predicted"/>
<accession>A0A1Y2F026</accession>
<dbReference type="Proteomes" id="UP000193467">
    <property type="component" value="Unassembled WGS sequence"/>
</dbReference>
<organism evidence="1 2">
    <name type="scientific">Leucosporidium creatinivorum</name>
    <dbReference type="NCBI Taxonomy" id="106004"/>
    <lineage>
        <taxon>Eukaryota</taxon>
        <taxon>Fungi</taxon>
        <taxon>Dikarya</taxon>
        <taxon>Basidiomycota</taxon>
        <taxon>Pucciniomycotina</taxon>
        <taxon>Microbotryomycetes</taxon>
        <taxon>Leucosporidiales</taxon>
        <taxon>Leucosporidium</taxon>
    </lineage>
</organism>
<dbReference type="InParanoid" id="A0A1Y2F026"/>
<protein>
    <submittedName>
        <fullName evidence="1">Uncharacterized protein</fullName>
    </submittedName>
</protein>
<dbReference type="EMBL" id="MCGR01000032">
    <property type="protein sequence ID" value="ORY77183.1"/>
    <property type="molecule type" value="Genomic_DNA"/>
</dbReference>
<comment type="caution">
    <text evidence="1">The sequence shown here is derived from an EMBL/GenBank/DDBJ whole genome shotgun (WGS) entry which is preliminary data.</text>
</comment>
<sequence length="233" mass="26422">MPVAAHEIEAHGALTLEQVAPFPEPGAGQWYTEQQALDSAKFLDEVCACWEPSIHEYERERQGPQVLTRPQEGDILTYRISAVRVVASSLVHARFAPTGRGFISEAKQKDWRTDLIGTRSAKKYPFVNLMMGAGGESAHAYVAHVVSRMLQGSRSLQHVDRALYWGWKLWDDSNPWQRGHTLLRARAFFLRVMAARQAQQVVKKEEPDIKQEEESLAKFFPSHRAGRSARVWA</sequence>
<evidence type="ECO:0000313" key="1">
    <source>
        <dbReference type="EMBL" id="ORY77183.1"/>
    </source>
</evidence>
<name>A0A1Y2F026_9BASI</name>
<reference evidence="1 2" key="1">
    <citation type="submission" date="2016-07" db="EMBL/GenBank/DDBJ databases">
        <title>Pervasive Adenine N6-methylation of Active Genes in Fungi.</title>
        <authorList>
            <consortium name="DOE Joint Genome Institute"/>
            <person name="Mondo S.J."/>
            <person name="Dannebaum R.O."/>
            <person name="Kuo R.C."/>
            <person name="Labutti K."/>
            <person name="Haridas S."/>
            <person name="Kuo A."/>
            <person name="Salamov A."/>
            <person name="Ahrendt S.R."/>
            <person name="Lipzen A."/>
            <person name="Sullivan W."/>
            <person name="Andreopoulos W.B."/>
            <person name="Clum A."/>
            <person name="Lindquist E."/>
            <person name="Daum C."/>
            <person name="Ramamoorthy G.K."/>
            <person name="Gryganskyi A."/>
            <person name="Culley D."/>
            <person name="Magnuson J.K."/>
            <person name="James T.Y."/>
            <person name="O'Malley M.A."/>
            <person name="Stajich J.E."/>
            <person name="Spatafora J.W."/>
            <person name="Visel A."/>
            <person name="Grigoriev I.V."/>
        </authorList>
    </citation>
    <scope>NUCLEOTIDE SEQUENCE [LARGE SCALE GENOMIC DNA]</scope>
    <source>
        <strain evidence="1 2">62-1032</strain>
    </source>
</reference>
<dbReference type="AlphaFoldDB" id="A0A1Y2F026"/>